<evidence type="ECO:0000313" key="7">
    <source>
        <dbReference type="EMBL" id="KNC78344.1"/>
    </source>
</evidence>
<dbReference type="PANTHER" id="PTHR24204">
    <property type="entry name" value="INSULIN GENE ENHANCER PROTEIN"/>
    <property type="match status" value="1"/>
</dbReference>
<evidence type="ECO:0000256" key="5">
    <source>
        <dbReference type="SAM" id="MobiDB-lite"/>
    </source>
</evidence>
<dbReference type="PROSITE" id="PS50023">
    <property type="entry name" value="LIM_DOMAIN_2"/>
    <property type="match status" value="1"/>
</dbReference>
<evidence type="ECO:0000259" key="6">
    <source>
        <dbReference type="PROSITE" id="PS50023"/>
    </source>
</evidence>
<feature type="non-terminal residue" evidence="7">
    <location>
        <position position="1"/>
    </location>
</feature>
<dbReference type="EMBL" id="KQ242508">
    <property type="protein sequence ID" value="KNC78344.1"/>
    <property type="molecule type" value="Genomic_DNA"/>
</dbReference>
<gene>
    <name evidence="7" type="ORF">SARC_09228</name>
</gene>
<organism evidence="7 8">
    <name type="scientific">Sphaeroforma arctica JP610</name>
    <dbReference type="NCBI Taxonomy" id="667725"/>
    <lineage>
        <taxon>Eukaryota</taxon>
        <taxon>Ichthyosporea</taxon>
        <taxon>Ichthyophonida</taxon>
        <taxon>Sphaeroforma</taxon>
    </lineage>
</organism>
<keyword evidence="8" id="KW-1185">Reference proteome</keyword>
<feature type="compositionally biased region" description="Low complexity" evidence="5">
    <location>
        <begin position="107"/>
        <end position="117"/>
    </location>
</feature>
<evidence type="ECO:0000313" key="8">
    <source>
        <dbReference type="Proteomes" id="UP000054560"/>
    </source>
</evidence>
<dbReference type="PANTHER" id="PTHR24204:SF8">
    <property type="entry name" value="TAILUP, ISOFORM A"/>
    <property type="match status" value="1"/>
</dbReference>
<accession>A0A0L0FNN2</accession>
<evidence type="ECO:0000256" key="2">
    <source>
        <dbReference type="ARBA" id="ARBA00022723"/>
    </source>
</evidence>
<name>A0A0L0FNN2_9EUKA</name>
<dbReference type="STRING" id="667725.A0A0L0FNN2"/>
<dbReference type="OrthoDB" id="1112565at2759"/>
<dbReference type="GO" id="GO:0000981">
    <property type="term" value="F:DNA-binding transcription factor activity, RNA polymerase II-specific"/>
    <property type="evidence" value="ECO:0007669"/>
    <property type="project" value="InterPro"/>
</dbReference>
<keyword evidence="4" id="KW-0440">LIM domain</keyword>
<dbReference type="InterPro" id="IPR047169">
    <property type="entry name" value="ISL1/2-like"/>
</dbReference>
<dbReference type="InterPro" id="IPR001781">
    <property type="entry name" value="Znf_LIM"/>
</dbReference>
<dbReference type="GO" id="GO:0045944">
    <property type="term" value="P:positive regulation of transcription by RNA polymerase II"/>
    <property type="evidence" value="ECO:0007669"/>
    <property type="project" value="InterPro"/>
</dbReference>
<keyword evidence="3 4" id="KW-0862">Zinc</keyword>
<dbReference type="PROSITE" id="PS00478">
    <property type="entry name" value="LIM_DOMAIN_1"/>
    <property type="match status" value="1"/>
</dbReference>
<comment type="subcellular location">
    <subcellularLocation>
        <location evidence="1">Nucleus</location>
    </subcellularLocation>
</comment>
<dbReference type="RefSeq" id="XP_014152246.1">
    <property type="nucleotide sequence ID" value="XM_014296771.1"/>
</dbReference>
<feature type="region of interest" description="Disordered" evidence="5">
    <location>
        <begin position="100"/>
        <end position="148"/>
    </location>
</feature>
<proteinExistence type="predicted"/>
<dbReference type="Proteomes" id="UP000054560">
    <property type="component" value="Unassembled WGS sequence"/>
</dbReference>
<keyword evidence="2 4" id="KW-0479">Metal-binding</keyword>
<dbReference type="SMART" id="SM00132">
    <property type="entry name" value="LIM"/>
    <property type="match status" value="2"/>
</dbReference>
<dbReference type="Pfam" id="PF00412">
    <property type="entry name" value="LIM"/>
    <property type="match status" value="2"/>
</dbReference>
<dbReference type="GeneID" id="25909732"/>
<sequence length="286" mass="31032">SWHAKCFSCSLCEGALRNDYFEKNGGIYCTNCYKRSFLSCCKQCGEAIADQVMSAVDFVYHPQCFRCKACSQVIYPGCPYALSGGELYCAVHHRNKYASPASRRKLNSQSLSRSSLSQPPIRKHKGPSFDVLGDLASPSERSSPFDPSELQSILASFSSKPVTFGDKSGPNQAFGLPNQALGLEKPMGFGTDSGKRGMFEKSDMGLLRDADGDLATPNNGPAVVFGTNGEEPELGEQDIFGPDDPMLFGGQAQLGVVAQQSAVLDAFQRNHGQDWQMHQDVSVTDE</sequence>
<dbReference type="GO" id="GO:0005634">
    <property type="term" value="C:nucleus"/>
    <property type="evidence" value="ECO:0007669"/>
    <property type="project" value="UniProtKB-SubCell"/>
</dbReference>
<dbReference type="GO" id="GO:0046872">
    <property type="term" value="F:metal ion binding"/>
    <property type="evidence" value="ECO:0007669"/>
    <property type="project" value="UniProtKB-KW"/>
</dbReference>
<reference evidence="7 8" key="1">
    <citation type="submission" date="2011-02" db="EMBL/GenBank/DDBJ databases">
        <title>The Genome Sequence of Sphaeroforma arctica JP610.</title>
        <authorList>
            <consortium name="The Broad Institute Genome Sequencing Platform"/>
            <person name="Russ C."/>
            <person name="Cuomo C."/>
            <person name="Young S.K."/>
            <person name="Zeng Q."/>
            <person name="Gargeya S."/>
            <person name="Alvarado L."/>
            <person name="Berlin A."/>
            <person name="Chapman S.B."/>
            <person name="Chen Z."/>
            <person name="Freedman E."/>
            <person name="Gellesch M."/>
            <person name="Goldberg J."/>
            <person name="Griggs A."/>
            <person name="Gujja S."/>
            <person name="Heilman E."/>
            <person name="Heiman D."/>
            <person name="Howarth C."/>
            <person name="Mehta T."/>
            <person name="Neiman D."/>
            <person name="Pearson M."/>
            <person name="Roberts A."/>
            <person name="Saif S."/>
            <person name="Shea T."/>
            <person name="Shenoy N."/>
            <person name="Sisk P."/>
            <person name="Stolte C."/>
            <person name="Sykes S."/>
            <person name="White J."/>
            <person name="Yandava C."/>
            <person name="Burger G."/>
            <person name="Gray M.W."/>
            <person name="Holland P.W.H."/>
            <person name="King N."/>
            <person name="Lang F.B.F."/>
            <person name="Roger A.J."/>
            <person name="Ruiz-Trillo I."/>
            <person name="Haas B."/>
            <person name="Nusbaum C."/>
            <person name="Birren B."/>
        </authorList>
    </citation>
    <scope>NUCLEOTIDE SEQUENCE [LARGE SCALE GENOMIC DNA]</scope>
    <source>
        <strain evidence="7 8">JP610</strain>
    </source>
</reference>
<evidence type="ECO:0000256" key="4">
    <source>
        <dbReference type="PROSITE-ProRule" id="PRU00125"/>
    </source>
</evidence>
<protein>
    <recommendedName>
        <fullName evidence="6">LIM zinc-binding domain-containing protein</fullName>
    </recommendedName>
</protein>
<dbReference type="AlphaFoldDB" id="A0A0L0FNN2"/>
<evidence type="ECO:0000256" key="3">
    <source>
        <dbReference type="ARBA" id="ARBA00022833"/>
    </source>
</evidence>
<feature type="domain" description="LIM zinc-binding" evidence="6">
    <location>
        <begin position="39"/>
        <end position="99"/>
    </location>
</feature>
<evidence type="ECO:0000256" key="1">
    <source>
        <dbReference type="ARBA" id="ARBA00004123"/>
    </source>
</evidence>
<dbReference type="SUPFAM" id="SSF57716">
    <property type="entry name" value="Glucocorticoid receptor-like (DNA-binding domain)"/>
    <property type="match status" value="1"/>
</dbReference>
<dbReference type="Gene3D" id="2.10.110.10">
    <property type="entry name" value="Cysteine Rich Protein"/>
    <property type="match status" value="2"/>
</dbReference>